<gene>
    <name evidence="3" type="ORF">Shyd_79570</name>
</gene>
<keyword evidence="2" id="KW-0732">Signal</keyword>
<evidence type="ECO:0000313" key="4">
    <source>
        <dbReference type="Proteomes" id="UP001052739"/>
    </source>
</evidence>
<evidence type="ECO:0000313" key="3">
    <source>
        <dbReference type="EMBL" id="GHI26586.1"/>
    </source>
</evidence>
<proteinExistence type="predicted"/>
<protein>
    <submittedName>
        <fullName evidence="3">Uncharacterized protein</fullName>
    </submittedName>
</protein>
<feature type="compositionally biased region" description="Basic and acidic residues" evidence="1">
    <location>
        <begin position="173"/>
        <end position="182"/>
    </location>
</feature>
<feature type="chain" id="PRO_5046967954" evidence="2">
    <location>
        <begin position="26"/>
        <end position="182"/>
    </location>
</feature>
<feature type="signal peptide" evidence="2">
    <location>
        <begin position="1"/>
        <end position="25"/>
    </location>
</feature>
<accession>A0ABQ3PNI1</accession>
<evidence type="ECO:0000256" key="2">
    <source>
        <dbReference type="SAM" id="SignalP"/>
    </source>
</evidence>
<reference evidence="3" key="1">
    <citation type="submission" date="2024-05" db="EMBL/GenBank/DDBJ databases">
        <title>Whole genome shotgun sequence of Streptomyces hydrogenans NBRC 13475.</title>
        <authorList>
            <person name="Komaki H."/>
            <person name="Tamura T."/>
        </authorList>
    </citation>
    <scope>NUCLEOTIDE SEQUENCE</scope>
    <source>
        <strain evidence="3">NBRC 13475</strain>
    </source>
</reference>
<dbReference type="RefSeq" id="WP_190224796.1">
    <property type="nucleotide sequence ID" value="NZ_BNBS01000072.1"/>
</dbReference>
<name>A0ABQ3PNI1_9ACTN</name>
<comment type="caution">
    <text evidence="3">The sequence shown here is derived from an EMBL/GenBank/DDBJ whole genome shotgun (WGS) entry which is preliminary data.</text>
</comment>
<evidence type="ECO:0000256" key="1">
    <source>
        <dbReference type="SAM" id="MobiDB-lite"/>
    </source>
</evidence>
<feature type="region of interest" description="Disordered" evidence="1">
    <location>
        <begin position="163"/>
        <end position="182"/>
    </location>
</feature>
<organism evidence="3 4">
    <name type="scientific">Streptomyces hydrogenans</name>
    <dbReference type="NCBI Taxonomy" id="1873719"/>
    <lineage>
        <taxon>Bacteria</taxon>
        <taxon>Bacillati</taxon>
        <taxon>Actinomycetota</taxon>
        <taxon>Actinomycetes</taxon>
        <taxon>Kitasatosporales</taxon>
        <taxon>Streptomycetaceae</taxon>
        <taxon>Streptomyces</taxon>
    </lineage>
</organism>
<keyword evidence="4" id="KW-1185">Reference proteome</keyword>
<dbReference type="EMBL" id="BNDW01000102">
    <property type="protein sequence ID" value="GHI26586.1"/>
    <property type="molecule type" value="Genomic_DNA"/>
</dbReference>
<dbReference type="Proteomes" id="UP001052739">
    <property type="component" value="Unassembled WGS sequence"/>
</dbReference>
<sequence>MTTCPPRVRFALAGALVLAASATTAAIVLQDGDVTVSAVCVPITDTDRDKAGIADHVAVVTAGERSGPTRGGDGELRVTVRVEVEEVLKGSLPETLPIDQTPGDAARPEVEQQPLVPGHRYVLGVPDAHAEDGSVAPGRWAFFATGADGARLDAARKRWKDAIAHQNPRRVHPGCDDTVHTP</sequence>